<comment type="subunit">
    <text evidence="5">Complex I is composed of 45 different subunits. This a component of the hydrophobic protein fraction. Interacts with BLOC1S1. Interacts with SLC2A4. Interacts with CLOCK. Interacts with RAB5IF.</text>
</comment>
<evidence type="ECO:0000256" key="3">
    <source>
        <dbReference type="ARBA" id="ARBA00042000"/>
    </source>
</evidence>
<accession>A0A7E4VFH9</accession>
<organism evidence="7 8">
    <name type="scientific">Panagrellus redivivus</name>
    <name type="common">Microworm</name>
    <dbReference type="NCBI Taxonomy" id="6233"/>
    <lineage>
        <taxon>Eukaryota</taxon>
        <taxon>Metazoa</taxon>
        <taxon>Ecdysozoa</taxon>
        <taxon>Nematoda</taxon>
        <taxon>Chromadorea</taxon>
        <taxon>Rhabditida</taxon>
        <taxon>Tylenchina</taxon>
        <taxon>Panagrolaimomorpha</taxon>
        <taxon>Panagrolaimoidea</taxon>
        <taxon>Panagrolaimidae</taxon>
        <taxon>Panagrellus</taxon>
    </lineage>
</organism>
<keyword evidence="7" id="KW-1185">Reference proteome</keyword>
<dbReference type="GO" id="GO:0044877">
    <property type="term" value="F:protein-containing complex binding"/>
    <property type="evidence" value="ECO:0007669"/>
    <property type="project" value="TreeGrafter"/>
</dbReference>
<evidence type="ECO:0000256" key="2">
    <source>
        <dbReference type="ARBA" id="ARBA00040720"/>
    </source>
</evidence>
<dbReference type="AlphaFoldDB" id="A0A7E4VFH9"/>
<evidence type="ECO:0000313" key="7">
    <source>
        <dbReference type="Proteomes" id="UP000492821"/>
    </source>
</evidence>
<dbReference type="Gene3D" id="3.40.50.720">
    <property type="entry name" value="NAD(P)-binding Rossmann-like Domain"/>
    <property type="match status" value="1"/>
</dbReference>
<dbReference type="Proteomes" id="UP000492821">
    <property type="component" value="Unassembled WGS sequence"/>
</dbReference>
<proteinExistence type="inferred from homology"/>
<dbReference type="PANTHER" id="PTHR12126">
    <property type="entry name" value="NADH-UBIQUINONE OXIDOREDUCTASE 39 KDA SUBUNIT-RELATED"/>
    <property type="match status" value="1"/>
</dbReference>
<evidence type="ECO:0000313" key="8">
    <source>
        <dbReference type="WBParaSite" id="Pan_g20240.t1"/>
    </source>
</evidence>
<dbReference type="Pfam" id="PF01370">
    <property type="entry name" value="Epimerase"/>
    <property type="match status" value="1"/>
</dbReference>
<dbReference type="WBParaSite" id="Pan_g20240.t1">
    <property type="protein sequence ID" value="Pan_g20240.t1"/>
    <property type="gene ID" value="Pan_g20240"/>
</dbReference>
<feature type="domain" description="NAD-dependent epimerase/dehydratase" evidence="6">
    <location>
        <begin position="54"/>
        <end position="267"/>
    </location>
</feature>
<dbReference type="PANTHER" id="PTHR12126:SF11">
    <property type="entry name" value="NADH DEHYDROGENASE [UBIQUINONE] 1 ALPHA SUBCOMPLEX SUBUNIT 9, MITOCHONDRIAL"/>
    <property type="match status" value="1"/>
</dbReference>
<dbReference type="InterPro" id="IPR001509">
    <property type="entry name" value="Epimerase_deHydtase"/>
</dbReference>
<protein>
    <recommendedName>
        <fullName evidence="2">NADH dehydrogenase [ubiquinone] 1 alpha subcomplex subunit 9, mitochondrial</fullName>
    </recommendedName>
    <alternativeName>
        <fullName evidence="4">Complex I-39kD</fullName>
    </alternativeName>
    <alternativeName>
        <fullName evidence="3">NADH-ubiquinone oxidoreductase 39 kDa subunit</fullName>
    </alternativeName>
</protein>
<dbReference type="CDD" id="cd05271">
    <property type="entry name" value="NDUFA9_like_SDR_a"/>
    <property type="match status" value="1"/>
</dbReference>
<dbReference type="GO" id="GO:0005739">
    <property type="term" value="C:mitochondrion"/>
    <property type="evidence" value="ECO:0007669"/>
    <property type="project" value="TreeGrafter"/>
</dbReference>
<evidence type="ECO:0000256" key="4">
    <source>
        <dbReference type="ARBA" id="ARBA00043145"/>
    </source>
</evidence>
<sequence>MLSTIGRSPAGRTAVQAAAYSTGVDNVPAPRISSHLSTLRKGAGGRASFSGKVVTVFGSTGFLGMPVVNRLAKHGSQLIIPYRCDPYYVREHKVLGELGQVLFFPFELKDEDSIRKALKYSNVVVNLIGSATQTKNYSYYETHEHGARRIARIAREMGVEHFVHVSALNATPDPKPALIKEGSHFLRSKAHGEEAVRQEFPNATIIRPGLMYGENDNFINSYVSRWRKTPLDTVYLYKAGEQTFKLPVYVNDVANGIARAVYDPTSAGKTYELVGPHCYQLSELIDYMYKRARCLPMFNFSYRRHGLYDPYFRALVAGTELWGKLFKCKIPLSWEWMEYVEGTNDVLTPNAPGFADLGIDRISEFEYIGGKWADKRTFFGYFEDELGDIPTPALPIRSPPLIKGRADPRLSLKSSFGYDALNN</sequence>
<dbReference type="InterPro" id="IPR051207">
    <property type="entry name" value="ComplexI_NDUFA9_subunit"/>
</dbReference>
<dbReference type="InterPro" id="IPR036291">
    <property type="entry name" value="NAD(P)-bd_dom_sf"/>
</dbReference>
<name>A0A7E4VFH9_PANRE</name>
<evidence type="ECO:0000256" key="5">
    <source>
        <dbReference type="ARBA" id="ARBA00046455"/>
    </source>
</evidence>
<comment type="similarity">
    <text evidence="1">Belongs to the complex I NDUFA9 subunit family.</text>
</comment>
<evidence type="ECO:0000256" key="1">
    <source>
        <dbReference type="ARBA" id="ARBA00038501"/>
    </source>
</evidence>
<evidence type="ECO:0000259" key="6">
    <source>
        <dbReference type="Pfam" id="PF01370"/>
    </source>
</evidence>
<dbReference type="SUPFAM" id="SSF51735">
    <property type="entry name" value="NAD(P)-binding Rossmann-fold domains"/>
    <property type="match status" value="1"/>
</dbReference>
<reference evidence="8" key="2">
    <citation type="submission" date="2020-10" db="UniProtKB">
        <authorList>
            <consortium name="WormBaseParasite"/>
        </authorList>
    </citation>
    <scope>IDENTIFICATION</scope>
</reference>
<reference evidence="7" key="1">
    <citation type="journal article" date="2013" name="Genetics">
        <title>The draft genome and transcriptome of Panagrellus redivivus are shaped by the harsh demands of a free-living lifestyle.</title>
        <authorList>
            <person name="Srinivasan J."/>
            <person name="Dillman A.R."/>
            <person name="Macchietto M.G."/>
            <person name="Heikkinen L."/>
            <person name="Lakso M."/>
            <person name="Fracchia K.M."/>
            <person name="Antoshechkin I."/>
            <person name="Mortazavi A."/>
            <person name="Wong G."/>
            <person name="Sternberg P.W."/>
        </authorList>
    </citation>
    <scope>NUCLEOTIDE SEQUENCE [LARGE SCALE GENOMIC DNA]</scope>
    <source>
        <strain evidence="7">MT8872</strain>
    </source>
</reference>